<dbReference type="OrthoDB" id="3796040at2759"/>
<protein>
    <recommendedName>
        <fullName evidence="3">Fungal N-terminal domain-containing protein</fullName>
    </recommendedName>
</protein>
<name>A0A9P4K199_9PLEO</name>
<evidence type="ECO:0008006" key="3">
    <source>
        <dbReference type="Google" id="ProtNLM"/>
    </source>
</evidence>
<keyword evidence="2" id="KW-1185">Reference proteome</keyword>
<comment type="caution">
    <text evidence="1">The sequence shown here is derived from an EMBL/GenBank/DDBJ whole genome shotgun (WGS) entry which is preliminary data.</text>
</comment>
<dbReference type="Proteomes" id="UP000800093">
    <property type="component" value="Unassembled WGS sequence"/>
</dbReference>
<gene>
    <name evidence="1" type="ORF">CC78DRAFT_387271</name>
</gene>
<evidence type="ECO:0000313" key="2">
    <source>
        <dbReference type="Proteomes" id="UP000800093"/>
    </source>
</evidence>
<reference evidence="2" key="1">
    <citation type="journal article" date="2020" name="Stud. Mycol.">
        <title>101 Dothideomycetes genomes: A test case for predicting lifestyles and emergence of pathogens.</title>
        <authorList>
            <person name="Haridas S."/>
            <person name="Albert R."/>
            <person name="Binder M."/>
            <person name="Bloem J."/>
            <person name="LaButti K."/>
            <person name="Salamov A."/>
            <person name="Andreopoulos B."/>
            <person name="Baker S."/>
            <person name="Barry K."/>
            <person name="Bills G."/>
            <person name="Bluhm B."/>
            <person name="Cannon C."/>
            <person name="Castanera R."/>
            <person name="Culley D."/>
            <person name="Daum C."/>
            <person name="Ezra D."/>
            <person name="Gonzalez J."/>
            <person name="Henrissat B."/>
            <person name="Kuo A."/>
            <person name="Liang C."/>
            <person name="Lipzen A."/>
            <person name="Lutzoni F."/>
            <person name="Magnuson J."/>
            <person name="Mondo S."/>
            <person name="Nolan M."/>
            <person name="Ohm R."/>
            <person name="Pangilinan J."/>
            <person name="Park H.-J."/>
            <person name="Ramirez L."/>
            <person name="Alfaro M."/>
            <person name="Sun H."/>
            <person name="Tritt A."/>
            <person name="Yoshinaga Y."/>
            <person name="Zwiers L.-H."/>
            <person name="Turgeon B."/>
            <person name="Goodwin S."/>
            <person name="Spatafora J."/>
            <person name="Crous P."/>
            <person name="Grigoriev I."/>
        </authorList>
    </citation>
    <scope>NUCLEOTIDE SEQUENCE [LARGE SCALE GENOMIC DNA]</scope>
    <source>
        <strain evidence="2">CBS 304.66</strain>
    </source>
</reference>
<dbReference type="Gene3D" id="1.10.287.950">
    <property type="entry name" value="Methyl-accepting chemotaxis protein"/>
    <property type="match status" value="1"/>
</dbReference>
<dbReference type="EMBL" id="ML986674">
    <property type="protein sequence ID" value="KAF2260752.1"/>
    <property type="molecule type" value="Genomic_DNA"/>
</dbReference>
<evidence type="ECO:0000313" key="1">
    <source>
        <dbReference type="EMBL" id="KAF2260752.1"/>
    </source>
</evidence>
<proteinExistence type="predicted"/>
<organism evidence="1 2">
    <name type="scientific">Lojkania enalia</name>
    <dbReference type="NCBI Taxonomy" id="147567"/>
    <lineage>
        <taxon>Eukaryota</taxon>
        <taxon>Fungi</taxon>
        <taxon>Dikarya</taxon>
        <taxon>Ascomycota</taxon>
        <taxon>Pezizomycotina</taxon>
        <taxon>Dothideomycetes</taxon>
        <taxon>Pleosporomycetidae</taxon>
        <taxon>Pleosporales</taxon>
        <taxon>Pleosporales incertae sedis</taxon>
        <taxon>Lojkania</taxon>
    </lineage>
</organism>
<sequence length="791" mass="90784">MVDPLTIGCSAAQFINLVGQALDGIRYLRHKFKGIKSAPKLIKNIHHELKVFEVVLAQIASLDQSQINDNGVQGFIAAMEECGEVGYEIFLRLSKYNFDNDERGPKRLWKQMLADNSRPELEEYLRKLERAKSSLLANLATANLQITNDFRAAFGKHSQVVEKSLGRVEAGIKRIETSSSHVEAGIGHLQTSLERVEAGISSVFTVSERTYSATLETNDRVDQVADIMRKVDQSIQDLMKSMPDLLNHSIHRALEGQLVDWLNSIEVWYSKSHPQRYEPRKDQKKVDEFGRNIIPKRKSVSSSQDSSARKFSNSVQAFQYLPRYVTSRQAAPGLCRRRKTYLKTFTLPFGFIQTKTTQRLYENVSSTDEIIQKEIIRLEVSIIPFRWLSGRRQMFSVEKVFDQYNRPSWTFTPRTYNIVSKDSMIMLACAKCDIVAIRKLFEYRQASPFDVDAHGNSLMGRALIGSYSEYSTLADMEQCKEIITYILSQGADATNFIEEFLIRQYDYSMDKWWLWNNSVSCSDTEDKRIHDIVEQIWRICLENCHTDAFANPKVLTSLWDASMGCCYAPLDPAFLFQDSHSGFDDLVFENPEKVFSDLVNPFRLPTDQFWRRLIDQQYETMVYVCYGGADSIKSRIFSKHQSYRRPEQRESCFCPSLGSHLLFKLMRNAGSTYRKSQQSLLRQHVHRMTVLLLHSGENPESTCSCQGSWQWPAHHRSVTDVAAAGGLLRVWASALEDAGFDSTRIIEDWRYDAIPNLFDCPQEESEQQRSPRISPLKFMGNVVYTTLSSIV</sequence>
<accession>A0A9P4K199</accession>
<dbReference type="AlphaFoldDB" id="A0A9P4K199"/>